<evidence type="ECO:0000256" key="1">
    <source>
        <dbReference type="SAM" id="Phobius"/>
    </source>
</evidence>
<feature type="transmembrane region" description="Helical" evidence="1">
    <location>
        <begin position="57"/>
        <end position="77"/>
    </location>
</feature>
<sequence length="111" mass="12630">MEDLRIDIPTVEKYMKKPLLPYGLKRFIFYPAGMIMTAVGIALSLTLFLAIIGIPLFLAGMTLLVIGGVAQTVQCPYCDKSNMVRERSEDFKCKRCEKPVKISWIYEKPRP</sequence>
<keyword evidence="1" id="KW-1133">Transmembrane helix</keyword>
<organism evidence="2 3">
    <name type="scientific">Bacillus altitudinis</name>
    <dbReference type="NCBI Taxonomy" id="293387"/>
    <lineage>
        <taxon>Bacteria</taxon>
        <taxon>Bacillati</taxon>
        <taxon>Bacillota</taxon>
        <taxon>Bacilli</taxon>
        <taxon>Bacillales</taxon>
        <taxon>Bacillaceae</taxon>
        <taxon>Bacillus</taxon>
    </lineage>
</organism>
<keyword evidence="1" id="KW-0812">Transmembrane</keyword>
<comment type="caution">
    <text evidence="2">The sequence shown here is derived from an EMBL/GenBank/DDBJ whole genome shotgun (WGS) entry which is preliminary data.</text>
</comment>
<proteinExistence type="predicted"/>
<keyword evidence="3" id="KW-1185">Reference proteome</keyword>
<protein>
    <submittedName>
        <fullName evidence="2">Uncharacterized protein</fullName>
    </submittedName>
</protein>
<accession>A0ABV1S2L9</accession>
<evidence type="ECO:0000313" key="3">
    <source>
        <dbReference type="Proteomes" id="UP001467674"/>
    </source>
</evidence>
<evidence type="ECO:0000313" key="2">
    <source>
        <dbReference type="EMBL" id="MER3120785.1"/>
    </source>
</evidence>
<dbReference type="EMBL" id="JBEOME010000002">
    <property type="protein sequence ID" value="MER3120785.1"/>
    <property type="molecule type" value="Genomic_DNA"/>
</dbReference>
<name>A0ABV1S2L9_BACAB</name>
<dbReference type="Proteomes" id="UP001467674">
    <property type="component" value="Unassembled WGS sequence"/>
</dbReference>
<feature type="transmembrane region" description="Helical" evidence="1">
    <location>
        <begin position="27"/>
        <end position="51"/>
    </location>
</feature>
<gene>
    <name evidence="2" type="ORF">ABQG71_06235</name>
</gene>
<keyword evidence="1" id="KW-0472">Membrane</keyword>
<reference evidence="2 3" key="1">
    <citation type="submission" date="2024-06" db="EMBL/GenBank/DDBJ databases">
        <title>Construction of an artificial bacterial consortium using nitrogen cycle bacteria from Cuatro Cienegas Basin and a mangrove forest.</title>
        <authorList>
            <person name="Aguilera-Najera D."/>
            <person name="Marquez-Cianci L."/>
            <person name="Martinez-Perez E."/>
            <person name="Rosas-Barrera M."/>
            <person name="Rodriguez-Cruz U.E."/>
            <person name="Tapia-Lopez R."/>
            <person name="Eguiarte L.E."/>
            <person name="Souza-Saldivar V."/>
        </authorList>
    </citation>
    <scope>NUCLEOTIDE SEQUENCE [LARGE SCALE GENOMIC DNA]</scope>
    <source>
        <strain evidence="2 3">S14-15</strain>
    </source>
</reference>
<dbReference type="RefSeq" id="WP_350385224.1">
    <property type="nucleotide sequence ID" value="NZ_JBEOME010000002.1"/>
</dbReference>